<evidence type="ECO:0000256" key="5">
    <source>
        <dbReference type="ARBA" id="ARBA00022801"/>
    </source>
</evidence>
<keyword evidence="5 7" id="KW-0378">Hydrolase</keyword>
<dbReference type="EC" id="3.4.21.89" evidence="4 7"/>
<dbReference type="OrthoDB" id="9802919at2"/>
<dbReference type="GO" id="GO:0009003">
    <property type="term" value="F:signal peptidase activity"/>
    <property type="evidence" value="ECO:0007669"/>
    <property type="project" value="UniProtKB-EC"/>
</dbReference>
<evidence type="ECO:0000256" key="6">
    <source>
        <dbReference type="PIRSR" id="PIRSR600223-1"/>
    </source>
</evidence>
<dbReference type="PROSITE" id="PS00761">
    <property type="entry name" value="SPASE_I_3"/>
    <property type="match status" value="1"/>
</dbReference>
<dbReference type="AlphaFoldDB" id="A0A1I4G9E7"/>
<keyword evidence="7" id="KW-0645">Protease</keyword>
<gene>
    <name evidence="9" type="ORF">SAMN02983006_00669</name>
</gene>
<keyword evidence="7" id="KW-1133">Transmembrane helix</keyword>
<feature type="domain" description="Peptidase S26" evidence="8">
    <location>
        <begin position="6"/>
        <end position="162"/>
    </location>
</feature>
<reference evidence="9 10" key="1">
    <citation type="submission" date="2016-10" db="EMBL/GenBank/DDBJ databases">
        <authorList>
            <person name="de Groot N.N."/>
        </authorList>
    </citation>
    <scope>NUCLEOTIDE SEQUENCE [LARGE SCALE GENOMIC DNA]</scope>
    <source>
        <strain evidence="9 10">ATCC 51327</strain>
    </source>
</reference>
<evidence type="ECO:0000256" key="4">
    <source>
        <dbReference type="ARBA" id="ARBA00013208"/>
    </source>
</evidence>
<dbReference type="PANTHER" id="PTHR43390">
    <property type="entry name" value="SIGNAL PEPTIDASE I"/>
    <property type="match status" value="1"/>
</dbReference>
<evidence type="ECO:0000256" key="1">
    <source>
        <dbReference type="ARBA" id="ARBA00000677"/>
    </source>
</evidence>
<dbReference type="CDD" id="cd06530">
    <property type="entry name" value="S26_SPase_I"/>
    <property type="match status" value="1"/>
</dbReference>
<dbReference type="PRINTS" id="PR00727">
    <property type="entry name" value="LEADERPTASE"/>
</dbReference>
<dbReference type="EMBL" id="FOTI01000005">
    <property type="protein sequence ID" value="SFL26682.1"/>
    <property type="molecule type" value="Genomic_DNA"/>
</dbReference>
<dbReference type="NCBIfam" id="TIGR02227">
    <property type="entry name" value="sigpep_I_bact"/>
    <property type="match status" value="1"/>
</dbReference>
<organism evidence="9 10">
    <name type="scientific">Halanaerobium salsuginis</name>
    <dbReference type="NCBI Taxonomy" id="29563"/>
    <lineage>
        <taxon>Bacteria</taxon>
        <taxon>Bacillati</taxon>
        <taxon>Bacillota</taxon>
        <taxon>Clostridia</taxon>
        <taxon>Halanaerobiales</taxon>
        <taxon>Halanaerobiaceae</taxon>
        <taxon>Halanaerobium</taxon>
    </lineage>
</organism>
<evidence type="ECO:0000313" key="10">
    <source>
        <dbReference type="Proteomes" id="UP000199006"/>
    </source>
</evidence>
<dbReference type="Gene3D" id="2.10.109.10">
    <property type="entry name" value="Umud Fragment, subunit A"/>
    <property type="match status" value="1"/>
</dbReference>
<comment type="subcellular location">
    <subcellularLocation>
        <location evidence="2">Cell membrane</location>
        <topology evidence="2">Single-pass type II membrane protein</topology>
    </subcellularLocation>
    <subcellularLocation>
        <location evidence="7">Membrane</location>
        <topology evidence="7">Single-pass type II membrane protein</topology>
    </subcellularLocation>
</comment>
<feature type="transmembrane region" description="Helical" evidence="7">
    <location>
        <begin position="12"/>
        <end position="31"/>
    </location>
</feature>
<dbReference type="SUPFAM" id="SSF51306">
    <property type="entry name" value="LexA/Signal peptidase"/>
    <property type="match status" value="1"/>
</dbReference>
<proteinExistence type="inferred from homology"/>
<evidence type="ECO:0000313" key="9">
    <source>
        <dbReference type="EMBL" id="SFL26682.1"/>
    </source>
</evidence>
<feature type="active site" evidence="6">
    <location>
        <position position="79"/>
    </location>
</feature>
<dbReference type="STRING" id="29563.SAMN02983006_00669"/>
<evidence type="ECO:0000259" key="8">
    <source>
        <dbReference type="Pfam" id="PF10502"/>
    </source>
</evidence>
<keyword evidence="7" id="KW-0812">Transmembrane</keyword>
<evidence type="ECO:0000256" key="7">
    <source>
        <dbReference type="RuleBase" id="RU362042"/>
    </source>
</evidence>
<name>A0A1I4G9E7_9FIRM</name>
<feature type="active site" evidence="6">
    <location>
        <position position="36"/>
    </location>
</feature>
<dbReference type="InterPro" id="IPR019533">
    <property type="entry name" value="Peptidase_S26"/>
</dbReference>
<keyword evidence="10" id="KW-1185">Reference proteome</keyword>
<dbReference type="Proteomes" id="UP000199006">
    <property type="component" value="Unassembled WGS sequence"/>
</dbReference>
<accession>A0A1I4G9E7</accession>
<evidence type="ECO:0000256" key="3">
    <source>
        <dbReference type="ARBA" id="ARBA00009370"/>
    </source>
</evidence>
<dbReference type="InterPro" id="IPR019757">
    <property type="entry name" value="Pept_S26A_signal_pept_1_Lys-AS"/>
</dbReference>
<dbReference type="InterPro" id="IPR019758">
    <property type="entry name" value="Pept_S26A_signal_pept_1_CS"/>
</dbReference>
<dbReference type="InterPro" id="IPR036286">
    <property type="entry name" value="LexA/Signal_pep-like_sf"/>
</dbReference>
<dbReference type="InterPro" id="IPR000223">
    <property type="entry name" value="Pept_S26A_signal_pept_1"/>
</dbReference>
<sequence>MKNAIKEFLQSLVIAGILAFFIITFVAQSFVVDGRSMNNTLHDGERLFVNKFIYRFHPPERGDIIVFTPKSAPDQKYIKRVIGTPGDTVYIKDGSTYVNGEALQEDYLPEEMIGDFGPYQVPEDHLFVMGDNRNHSADSRFENIVGFVNYDAISGKAFWVYWPLNRMRIIDHQDYDLSFEN</sequence>
<protein>
    <recommendedName>
        <fullName evidence="4 7">Signal peptidase I</fullName>
        <ecNumber evidence="4 7">3.4.21.89</ecNumber>
    </recommendedName>
</protein>
<dbReference type="PANTHER" id="PTHR43390:SF1">
    <property type="entry name" value="CHLOROPLAST PROCESSING PEPTIDASE"/>
    <property type="match status" value="1"/>
</dbReference>
<dbReference type="GO" id="GO:0006465">
    <property type="term" value="P:signal peptide processing"/>
    <property type="evidence" value="ECO:0007669"/>
    <property type="project" value="InterPro"/>
</dbReference>
<dbReference type="GO" id="GO:0005886">
    <property type="term" value="C:plasma membrane"/>
    <property type="evidence" value="ECO:0007669"/>
    <property type="project" value="UniProtKB-SubCell"/>
</dbReference>
<dbReference type="GO" id="GO:0004252">
    <property type="term" value="F:serine-type endopeptidase activity"/>
    <property type="evidence" value="ECO:0007669"/>
    <property type="project" value="InterPro"/>
</dbReference>
<comment type="similarity">
    <text evidence="3 7">Belongs to the peptidase S26 family.</text>
</comment>
<dbReference type="PROSITE" id="PS00760">
    <property type="entry name" value="SPASE_I_2"/>
    <property type="match status" value="1"/>
</dbReference>
<keyword evidence="7" id="KW-0472">Membrane</keyword>
<comment type="catalytic activity">
    <reaction evidence="1 7">
        <text>Cleavage of hydrophobic, N-terminal signal or leader sequences from secreted and periplasmic proteins.</text>
        <dbReference type="EC" id="3.4.21.89"/>
    </reaction>
</comment>
<dbReference type="RefSeq" id="WP_089859650.1">
    <property type="nucleotide sequence ID" value="NZ_FOTI01000005.1"/>
</dbReference>
<evidence type="ECO:0000256" key="2">
    <source>
        <dbReference type="ARBA" id="ARBA00004401"/>
    </source>
</evidence>
<dbReference type="Pfam" id="PF10502">
    <property type="entry name" value="Peptidase_S26"/>
    <property type="match status" value="1"/>
</dbReference>